<dbReference type="GO" id="GO:0031616">
    <property type="term" value="C:spindle pole centrosome"/>
    <property type="evidence" value="ECO:0007669"/>
    <property type="project" value="TreeGrafter"/>
</dbReference>
<dbReference type="GO" id="GO:0016301">
    <property type="term" value="F:kinase activity"/>
    <property type="evidence" value="ECO:0007669"/>
    <property type="project" value="UniProtKB-KW"/>
</dbReference>
<evidence type="ECO:0000313" key="4">
    <source>
        <dbReference type="RefSeq" id="XP_018333329.1"/>
    </source>
</evidence>
<keyword evidence="4" id="KW-0418">Kinase</keyword>
<feature type="compositionally biased region" description="Basic residues" evidence="2">
    <location>
        <begin position="349"/>
        <end position="365"/>
    </location>
</feature>
<comment type="similarity">
    <text evidence="1">Belongs to the SAPAP family.</text>
</comment>
<dbReference type="STRING" id="224129.A0A1W4XBD4"/>
<proteinExistence type="inferred from homology"/>
<dbReference type="Pfam" id="PF03359">
    <property type="entry name" value="GKAP"/>
    <property type="match status" value="1"/>
</dbReference>
<dbReference type="AlphaFoldDB" id="A0A1W4XBD4"/>
<dbReference type="KEGG" id="apln:108742564"/>
<dbReference type="RefSeq" id="XP_018333329.1">
    <property type="nucleotide sequence ID" value="XM_018477827.2"/>
</dbReference>
<dbReference type="GeneID" id="108742564"/>
<reference evidence="4" key="1">
    <citation type="submission" date="2025-08" db="UniProtKB">
        <authorList>
            <consortium name="RefSeq"/>
        </authorList>
    </citation>
    <scope>IDENTIFICATION</scope>
    <source>
        <tissue evidence="4">Entire body</tissue>
    </source>
</reference>
<sequence>MELSDYLRAGLKELQNKRTLVSHLDNIQQQMQRRRSSRLQNLMNLRKINEATLSPVITPAKVRTPIILKSLEGSPSFKRINSRHHQQEKSDVIKERKKEKNQHIDKRKALLLKWKEEKNKKLQLEKSHKKPIFKVSHAASLPSIDSANQFIKGKRITPKSKGNTPSLYKFAPKNHIFKPPDNIKPIYFKSSTTKGSNMPITKNTLLLQEDVKTAIKSKRKLDFKSDNNNKSKVYTSVVQPRIIETRTNLKCTENDKILSNNKDVSSKKCIRADNSTANYKVKNQLVKKSPRLNSSKRFTEIEVPSSQNVSKLSSTSKDNLATTTNELKTISKPRNNTSVKNLKIEKCSKPKTSKKTLSKSSHRKSIFSLSRNKSPEPCKKEVFQEDSKSSKATENEMCTSSGNSKNPKSPVTPVSSNSLPQTPKNNTPPVYISPFITLSRGKDNARKEYKQRLSKGGTCENSDFSRYTSPKAAAVYFTDLLNSEISEILNKCEKWEFHKKDDNLPDGACDMIDVAIGQSHLLVNQKLEQFRGLIRSAENKDGSVTCHDLHGFWDLVNIQIKNVRDRFANLERLQNNRWEEIICAKTKTPTKKKNSIRNKEGKRKADSKIRGFIEAARQKKKLQTNEQNIAEASDPKSSLQEFSNKVLPRRRSSTVSVSERGISSPGLTIMRASLSAKKLQQTLSSNSTPINLNKSATVVKSILKSGQIKTSKKRHKSVLFETAFEDNLIIHSGTCENNPNIDNIEPRPNVKKSISFSPEDYKVVRRSSRLNAKLPKSKLF</sequence>
<protein>
    <submittedName>
        <fullName evidence="4">Guanylate kinase-associated protein mars</fullName>
    </submittedName>
</protein>
<keyword evidence="4" id="KW-0808">Transferase</keyword>
<dbReference type="GO" id="GO:0051642">
    <property type="term" value="P:centrosome localization"/>
    <property type="evidence" value="ECO:0007669"/>
    <property type="project" value="TreeGrafter"/>
</dbReference>
<feature type="compositionally biased region" description="Basic and acidic residues" evidence="2">
    <location>
        <begin position="373"/>
        <end position="394"/>
    </location>
</feature>
<dbReference type="OrthoDB" id="10023951at2759"/>
<evidence type="ECO:0000313" key="3">
    <source>
        <dbReference type="Proteomes" id="UP000192223"/>
    </source>
</evidence>
<evidence type="ECO:0000256" key="2">
    <source>
        <dbReference type="SAM" id="MobiDB-lite"/>
    </source>
</evidence>
<organism evidence="3 4">
    <name type="scientific">Agrilus planipennis</name>
    <name type="common">Emerald ash borer</name>
    <name type="synonym">Agrilus marcopoli</name>
    <dbReference type="NCBI Taxonomy" id="224129"/>
    <lineage>
        <taxon>Eukaryota</taxon>
        <taxon>Metazoa</taxon>
        <taxon>Ecdysozoa</taxon>
        <taxon>Arthropoda</taxon>
        <taxon>Hexapoda</taxon>
        <taxon>Insecta</taxon>
        <taxon>Pterygota</taxon>
        <taxon>Neoptera</taxon>
        <taxon>Endopterygota</taxon>
        <taxon>Coleoptera</taxon>
        <taxon>Polyphaga</taxon>
        <taxon>Elateriformia</taxon>
        <taxon>Buprestoidea</taxon>
        <taxon>Buprestidae</taxon>
        <taxon>Agrilinae</taxon>
        <taxon>Agrilus</taxon>
    </lineage>
</organism>
<keyword evidence="3" id="KW-1185">Reference proteome</keyword>
<dbReference type="FunCoup" id="A0A1W4XBD4">
    <property type="interactions" value="98"/>
</dbReference>
<dbReference type="PANTHER" id="PTHR12353">
    <property type="entry name" value="DISKS LARGE-ASSOCIATED PROTEIN DAP SAP90/PSD-95-ASSOCIATED PROTEIN"/>
    <property type="match status" value="1"/>
</dbReference>
<dbReference type="GO" id="GO:0005634">
    <property type="term" value="C:nucleus"/>
    <property type="evidence" value="ECO:0007669"/>
    <property type="project" value="TreeGrafter"/>
</dbReference>
<dbReference type="InterPro" id="IPR005026">
    <property type="entry name" value="SAPAP"/>
</dbReference>
<dbReference type="GO" id="GO:0008017">
    <property type="term" value="F:microtubule binding"/>
    <property type="evidence" value="ECO:0007669"/>
    <property type="project" value="TreeGrafter"/>
</dbReference>
<feature type="compositionally biased region" description="Polar residues" evidence="2">
    <location>
        <begin position="308"/>
        <end position="340"/>
    </location>
</feature>
<feature type="compositionally biased region" description="Polar residues" evidence="2">
    <location>
        <begin position="624"/>
        <end position="643"/>
    </location>
</feature>
<dbReference type="Proteomes" id="UP000192223">
    <property type="component" value="Unplaced"/>
</dbReference>
<name>A0A1W4XBD4_AGRPL</name>
<dbReference type="PANTHER" id="PTHR12353:SF1">
    <property type="entry name" value="DISKS LARGE-ASSOCIATED PROTEIN 5"/>
    <property type="match status" value="1"/>
</dbReference>
<feature type="region of interest" description="Disordered" evidence="2">
    <location>
        <begin position="79"/>
        <end position="104"/>
    </location>
</feature>
<dbReference type="GO" id="GO:0051382">
    <property type="term" value="P:kinetochore assembly"/>
    <property type="evidence" value="ECO:0007669"/>
    <property type="project" value="TreeGrafter"/>
</dbReference>
<dbReference type="CTD" id="36498"/>
<dbReference type="InParanoid" id="A0A1W4XBD4"/>
<dbReference type="GO" id="GO:0007052">
    <property type="term" value="P:mitotic spindle organization"/>
    <property type="evidence" value="ECO:0007669"/>
    <property type="project" value="TreeGrafter"/>
</dbReference>
<dbReference type="GO" id="GO:0023052">
    <property type="term" value="P:signaling"/>
    <property type="evidence" value="ECO:0007669"/>
    <property type="project" value="InterPro"/>
</dbReference>
<accession>A0A1W4XBD4</accession>
<feature type="compositionally biased region" description="Basic and acidic residues" evidence="2">
    <location>
        <begin position="85"/>
        <end position="104"/>
    </location>
</feature>
<dbReference type="GO" id="GO:0007346">
    <property type="term" value="P:regulation of mitotic cell cycle"/>
    <property type="evidence" value="ECO:0007669"/>
    <property type="project" value="TreeGrafter"/>
</dbReference>
<gene>
    <name evidence="4" type="primary">LOC108742564</name>
</gene>
<feature type="region of interest" description="Disordered" evidence="2">
    <location>
        <begin position="308"/>
        <end position="434"/>
    </location>
</feature>
<dbReference type="GO" id="GO:0005737">
    <property type="term" value="C:cytoplasm"/>
    <property type="evidence" value="ECO:0007669"/>
    <property type="project" value="TreeGrafter"/>
</dbReference>
<evidence type="ECO:0000256" key="1">
    <source>
        <dbReference type="ARBA" id="ARBA00008839"/>
    </source>
</evidence>
<dbReference type="GO" id="GO:0007059">
    <property type="term" value="P:chromosome segregation"/>
    <property type="evidence" value="ECO:0007669"/>
    <property type="project" value="TreeGrafter"/>
</dbReference>
<feature type="compositionally biased region" description="Polar residues" evidence="2">
    <location>
        <begin position="395"/>
        <end position="428"/>
    </location>
</feature>
<feature type="region of interest" description="Disordered" evidence="2">
    <location>
        <begin position="620"/>
        <end position="645"/>
    </location>
</feature>